<comment type="caution">
    <text evidence="1">The sequence shown here is derived from an EMBL/GenBank/DDBJ whole genome shotgun (WGS) entry which is preliminary data.</text>
</comment>
<proteinExistence type="predicted"/>
<gene>
    <name evidence="1" type="ORF">N44_03162</name>
</gene>
<reference evidence="2" key="1">
    <citation type="journal article" date="2015" name="Genome">
        <title>Whole Genome Sequence of the Non-Microcystin-Producing Microcystis aeruginosa Strain NIES-44.</title>
        <authorList>
            <person name="Okano K."/>
            <person name="Miyata N."/>
            <person name="Ozaki Y."/>
        </authorList>
    </citation>
    <scope>NUCLEOTIDE SEQUENCE [LARGE SCALE GENOMIC DNA]</scope>
    <source>
        <strain evidence="2">NIES-44</strain>
    </source>
</reference>
<name>A0A0A1VXP7_MICAE</name>
<accession>A0A0A1VXP7</accession>
<dbReference type="EMBL" id="BBPA01000059">
    <property type="protein sequence ID" value="GAL94582.1"/>
    <property type="molecule type" value="Genomic_DNA"/>
</dbReference>
<sequence>MNGHIYQVKSKKGYKIQEIEVISIYQLICLSPPRYNCFKDKF</sequence>
<evidence type="ECO:0000313" key="1">
    <source>
        <dbReference type="EMBL" id="GAL94582.1"/>
    </source>
</evidence>
<protein>
    <submittedName>
        <fullName evidence="1">Uncharacterized protein</fullName>
    </submittedName>
</protein>
<dbReference type="AlphaFoldDB" id="A0A0A1VXP7"/>
<dbReference type="Proteomes" id="UP000030321">
    <property type="component" value="Unassembled WGS sequence"/>
</dbReference>
<evidence type="ECO:0000313" key="2">
    <source>
        <dbReference type="Proteomes" id="UP000030321"/>
    </source>
</evidence>
<organism evidence="1 2">
    <name type="scientific">Microcystis aeruginosa NIES-44</name>
    <dbReference type="NCBI Taxonomy" id="449439"/>
    <lineage>
        <taxon>Bacteria</taxon>
        <taxon>Bacillati</taxon>
        <taxon>Cyanobacteriota</taxon>
        <taxon>Cyanophyceae</taxon>
        <taxon>Oscillatoriophycideae</taxon>
        <taxon>Chroococcales</taxon>
        <taxon>Microcystaceae</taxon>
        <taxon>Microcystis</taxon>
    </lineage>
</organism>